<keyword evidence="3" id="KW-1185">Reference proteome</keyword>
<feature type="compositionally biased region" description="Polar residues" evidence="1">
    <location>
        <begin position="54"/>
        <end position="63"/>
    </location>
</feature>
<dbReference type="EMBL" id="UZAL01001479">
    <property type="protein sequence ID" value="VDO77497.1"/>
    <property type="molecule type" value="Genomic_DNA"/>
</dbReference>
<feature type="region of interest" description="Disordered" evidence="1">
    <location>
        <begin position="42"/>
        <end position="63"/>
    </location>
</feature>
<sequence length="196" mass="21770">MVGGGYQHSYCSKPSTADLMGSPNHGNGWLPNVNVTFANKHGSTVSEPVDSKTSRSSNILNNASDKSIPPCTLNPGSISNLITSKELVTQHITNIINRQHTSQQHVPYSTSSNDINQSNRYFRYPYTELLQWTLLTRRLDMAKFLVLAGEESVAKASVLISTIALFSVKLLRSIRHVTLDEETDIELLNECRSHEL</sequence>
<reference evidence="2 3" key="1">
    <citation type="submission" date="2018-11" db="EMBL/GenBank/DDBJ databases">
        <authorList>
            <consortium name="Pathogen Informatics"/>
        </authorList>
    </citation>
    <scope>NUCLEOTIDE SEQUENCE [LARGE SCALE GENOMIC DNA]</scope>
    <source>
        <strain>Denwood</strain>
        <strain evidence="3">Zambia</strain>
    </source>
</reference>
<dbReference type="AlphaFoldDB" id="A0A3P7Z1H8"/>
<protein>
    <submittedName>
        <fullName evidence="2">Uncharacterized protein</fullName>
    </submittedName>
</protein>
<organism evidence="2 3">
    <name type="scientific">Schistosoma mattheei</name>
    <dbReference type="NCBI Taxonomy" id="31246"/>
    <lineage>
        <taxon>Eukaryota</taxon>
        <taxon>Metazoa</taxon>
        <taxon>Spiralia</taxon>
        <taxon>Lophotrochozoa</taxon>
        <taxon>Platyhelminthes</taxon>
        <taxon>Trematoda</taxon>
        <taxon>Digenea</taxon>
        <taxon>Strigeidida</taxon>
        <taxon>Schistosomatoidea</taxon>
        <taxon>Schistosomatidae</taxon>
        <taxon>Schistosoma</taxon>
    </lineage>
</organism>
<evidence type="ECO:0000313" key="2">
    <source>
        <dbReference type="EMBL" id="VDO77497.1"/>
    </source>
</evidence>
<proteinExistence type="predicted"/>
<accession>A0A3P7Z1H8</accession>
<gene>
    <name evidence="2" type="ORF">SMTD_LOCUS1351</name>
</gene>
<dbReference type="Proteomes" id="UP000269396">
    <property type="component" value="Unassembled WGS sequence"/>
</dbReference>
<evidence type="ECO:0000256" key="1">
    <source>
        <dbReference type="SAM" id="MobiDB-lite"/>
    </source>
</evidence>
<name>A0A3P7Z1H8_9TREM</name>
<evidence type="ECO:0000313" key="3">
    <source>
        <dbReference type="Proteomes" id="UP000269396"/>
    </source>
</evidence>